<evidence type="ECO:0000259" key="5">
    <source>
        <dbReference type="Pfam" id="PF01258"/>
    </source>
</evidence>
<sequence>MNKKELSKFKKRFEKERQRALFNDRVVREDFSVCEDDRYDEIDQATTDIEQSMRMRLRNREVLFLKKIDEALTRIEEGTFGECDSCGEDIGLLRLEARPTATHCVSCKEEQERKETLTFHGRESKSLGQSFSRKYA</sequence>
<dbReference type="InterPro" id="IPR037187">
    <property type="entry name" value="DnaK_N"/>
</dbReference>
<dbReference type="PANTHER" id="PTHR33823:SF2">
    <property type="entry name" value="RNA POLYMERASE-BINDING TRANSCRIPTION FACTOR DKSA"/>
    <property type="match status" value="1"/>
</dbReference>
<feature type="compositionally biased region" description="Basic and acidic residues" evidence="4">
    <location>
        <begin position="113"/>
        <end position="125"/>
    </location>
</feature>
<dbReference type="InterPro" id="IPR020458">
    <property type="entry name" value="Znf_DskA_TraR_CS"/>
</dbReference>
<evidence type="ECO:0000256" key="2">
    <source>
        <dbReference type="ARBA" id="ARBA00022771"/>
    </source>
</evidence>
<feature type="compositionally biased region" description="Polar residues" evidence="4">
    <location>
        <begin position="126"/>
        <end position="136"/>
    </location>
</feature>
<accession>A0ABP0VF64</accession>
<feature type="region of interest" description="Disordered" evidence="4">
    <location>
        <begin position="113"/>
        <end position="136"/>
    </location>
</feature>
<dbReference type="SUPFAM" id="SSF57716">
    <property type="entry name" value="Glucocorticoid receptor-like (DNA-binding domain)"/>
    <property type="match status" value="1"/>
</dbReference>
<feature type="domain" description="Zinc finger DksA/TraR C4-type" evidence="5">
    <location>
        <begin position="78"/>
        <end position="113"/>
    </location>
</feature>
<dbReference type="Pfam" id="PF01258">
    <property type="entry name" value="zf-dskA_traR"/>
    <property type="match status" value="1"/>
</dbReference>
<name>A0ABP0VF64_9BRYO</name>
<dbReference type="PANTHER" id="PTHR33823">
    <property type="entry name" value="RNA POLYMERASE-BINDING TRANSCRIPTION FACTOR DKSA-RELATED"/>
    <property type="match status" value="1"/>
</dbReference>
<evidence type="ECO:0000256" key="1">
    <source>
        <dbReference type="ARBA" id="ARBA00022723"/>
    </source>
</evidence>
<keyword evidence="7" id="KW-1185">Reference proteome</keyword>
<reference evidence="6" key="1">
    <citation type="submission" date="2024-02" db="EMBL/GenBank/DDBJ databases">
        <authorList>
            <consortium name="ELIXIR-Norway"/>
            <consortium name="Elixir Norway"/>
        </authorList>
    </citation>
    <scope>NUCLEOTIDE SEQUENCE</scope>
</reference>
<keyword evidence="1" id="KW-0479">Metal-binding</keyword>
<organism evidence="6 7">
    <name type="scientific">Sphagnum jensenii</name>
    <dbReference type="NCBI Taxonomy" id="128206"/>
    <lineage>
        <taxon>Eukaryota</taxon>
        <taxon>Viridiplantae</taxon>
        <taxon>Streptophyta</taxon>
        <taxon>Embryophyta</taxon>
        <taxon>Bryophyta</taxon>
        <taxon>Sphagnophytina</taxon>
        <taxon>Sphagnopsida</taxon>
        <taxon>Sphagnales</taxon>
        <taxon>Sphagnaceae</taxon>
        <taxon>Sphagnum</taxon>
    </lineage>
</organism>
<evidence type="ECO:0000313" key="7">
    <source>
        <dbReference type="Proteomes" id="UP001497444"/>
    </source>
</evidence>
<keyword evidence="3" id="KW-0862">Zinc</keyword>
<gene>
    <name evidence="6" type="ORF">CSSPJE1EN1_LOCUS28479</name>
</gene>
<proteinExistence type="predicted"/>
<dbReference type="Proteomes" id="UP001497444">
    <property type="component" value="Unassembled WGS sequence"/>
</dbReference>
<dbReference type="EMBL" id="CAXAQS010000776">
    <property type="protein sequence ID" value="CAK9253101.1"/>
    <property type="molecule type" value="Genomic_DNA"/>
</dbReference>
<dbReference type="PROSITE" id="PS01102">
    <property type="entry name" value="ZF_DKSA_1"/>
    <property type="match status" value="1"/>
</dbReference>
<keyword evidence="2" id="KW-0863">Zinc-finger</keyword>
<evidence type="ECO:0000256" key="3">
    <source>
        <dbReference type="ARBA" id="ARBA00022833"/>
    </source>
</evidence>
<dbReference type="SUPFAM" id="SSF109635">
    <property type="entry name" value="DnaK suppressor protein DksA, alpha-hairpin domain"/>
    <property type="match status" value="1"/>
</dbReference>
<evidence type="ECO:0000256" key="4">
    <source>
        <dbReference type="SAM" id="MobiDB-lite"/>
    </source>
</evidence>
<evidence type="ECO:0000313" key="6">
    <source>
        <dbReference type="EMBL" id="CAK9253101.1"/>
    </source>
</evidence>
<dbReference type="PROSITE" id="PS51128">
    <property type="entry name" value="ZF_DKSA_2"/>
    <property type="match status" value="1"/>
</dbReference>
<dbReference type="Gene3D" id="1.20.120.910">
    <property type="entry name" value="DksA, coiled-coil domain"/>
    <property type="match status" value="1"/>
</dbReference>
<comment type="caution">
    <text evidence="6">The sequence shown here is derived from an EMBL/GenBank/DDBJ whole genome shotgun (WGS) entry which is preliminary data.</text>
</comment>
<dbReference type="InterPro" id="IPR000962">
    <property type="entry name" value="Znf_DskA_TraR"/>
</dbReference>
<protein>
    <recommendedName>
        <fullName evidence="5">Zinc finger DksA/TraR C4-type domain-containing protein</fullName>
    </recommendedName>
</protein>